<dbReference type="InterPro" id="IPR032557">
    <property type="entry name" value="DUF4935"/>
</dbReference>
<dbReference type="Proteomes" id="UP001515780">
    <property type="component" value="Unassembled WGS sequence"/>
</dbReference>
<gene>
    <name evidence="2" type="ORF">F3J37_21295</name>
</gene>
<name>A0ABX0RUF2_9GAMM</name>
<evidence type="ECO:0000259" key="1">
    <source>
        <dbReference type="Pfam" id="PF16289"/>
    </source>
</evidence>
<keyword evidence="3" id="KW-1185">Reference proteome</keyword>
<reference evidence="2 3" key="1">
    <citation type="journal article" date="2019" name="bioRxiv">
        <title>Bacteria contribute to plant secondary compound degradation in a generalist herbivore system.</title>
        <authorList>
            <person name="Francoeur C.B."/>
            <person name="Khadempour L."/>
            <person name="Moreira-Soto R.D."/>
            <person name="Gotting K."/>
            <person name="Book A.J."/>
            <person name="Pinto-Tomas A.A."/>
            <person name="Keefover-Ring K."/>
            <person name="Currie C.R."/>
        </authorList>
    </citation>
    <scope>NUCLEOTIDE SEQUENCE [LARGE SCALE GENOMIC DNA]</scope>
    <source>
        <strain evidence="2">Al-1710</strain>
    </source>
</reference>
<organism evidence="2 3">
    <name type="scientific">Candidatus Pantoea communis</name>
    <dbReference type="NCBI Taxonomy" id="2608354"/>
    <lineage>
        <taxon>Bacteria</taxon>
        <taxon>Pseudomonadati</taxon>
        <taxon>Pseudomonadota</taxon>
        <taxon>Gammaproteobacteria</taxon>
        <taxon>Enterobacterales</taxon>
        <taxon>Erwiniaceae</taxon>
        <taxon>Pantoea</taxon>
    </lineage>
</organism>
<evidence type="ECO:0000313" key="2">
    <source>
        <dbReference type="EMBL" id="NIG21217.1"/>
    </source>
</evidence>
<protein>
    <recommendedName>
        <fullName evidence="1">DUF4935 domain-containing protein</fullName>
    </recommendedName>
</protein>
<proteinExistence type="predicted"/>
<dbReference type="Pfam" id="PF16289">
    <property type="entry name" value="PIN_12"/>
    <property type="match status" value="1"/>
</dbReference>
<accession>A0ABX0RUF2</accession>
<dbReference type="RefSeq" id="WP_166935582.1">
    <property type="nucleotide sequence ID" value="NZ_VWXC01000019.1"/>
</dbReference>
<feature type="domain" description="DUF4935" evidence="1">
    <location>
        <begin position="9"/>
        <end position="178"/>
    </location>
</feature>
<evidence type="ECO:0000313" key="3">
    <source>
        <dbReference type="Proteomes" id="UP001515780"/>
    </source>
</evidence>
<dbReference type="EMBL" id="VWXC01000019">
    <property type="protein sequence ID" value="NIG21217.1"/>
    <property type="molecule type" value="Genomic_DNA"/>
</dbReference>
<comment type="caution">
    <text evidence="2">The sequence shown here is derived from an EMBL/GenBank/DDBJ whole genome shotgun (WGS) entry which is preliminary data.</text>
</comment>
<sequence>MSDKPYTAITLDTSIFDGNRLLLEKGLLGKLSQFKNSKVKFVLTDIVVHELKKHLDEKIKASKSSLEKSIEDAREHLFFEGSELNEAKEKILEGKNTEDLARSRVEKFIESTGAQLLDSGSYVSISELRDKYFNNEAPFAATGKKKHEFPDAIALMALESWADANDEKIYAVAKDKDWESYCEELECIDYFEDLSKALDHFNRHNTPSDVIGRLESAISNNTAMKFIQELGQGLEDYYSSLIIDQECDSPLNWEPQGVNISFTDFHFSEDELQIINSDHDSIIIEAYLNVDLDIEGEFSLYQYDSIDRENIYMGSVSPNVSQNFEEKVLITVSGDLEKAKADPDELEIVDVEVLRKNRTVHFGYLEPEIEPDYD</sequence>